<dbReference type="InterPro" id="IPR027417">
    <property type="entry name" value="P-loop_NTPase"/>
</dbReference>
<feature type="repeat" description="WD" evidence="3">
    <location>
        <begin position="1162"/>
        <end position="1184"/>
    </location>
</feature>
<dbReference type="SUPFAM" id="SSF50998">
    <property type="entry name" value="Quinoprotein alcohol dehydrogenase-like"/>
    <property type="match status" value="1"/>
</dbReference>
<dbReference type="InterPro" id="IPR052752">
    <property type="entry name" value="NACHT-WD_repeat"/>
</dbReference>
<gene>
    <name evidence="6" type="ORF">HOLleu_11284</name>
</gene>
<dbReference type="PROSITE" id="PS50294">
    <property type="entry name" value="WD_REPEATS_REGION"/>
    <property type="match status" value="2"/>
</dbReference>
<dbReference type="InterPro" id="IPR057588">
    <property type="entry name" value="NWD1/2-like_WH"/>
</dbReference>
<feature type="domain" description="NACHT" evidence="4">
    <location>
        <begin position="355"/>
        <end position="517"/>
    </location>
</feature>
<dbReference type="Gene3D" id="3.40.50.300">
    <property type="entry name" value="P-loop containing nucleotide triphosphate hydrolases"/>
    <property type="match status" value="1"/>
</dbReference>
<evidence type="ECO:0000256" key="1">
    <source>
        <dbReference type="ARBA" id="ARBA00022574"/>
    </source>
</evidence>
<dbReference type="InterPro" id="IPR007111">
    <property type="entry name" value="NACHT_NTPase"/>
</dbReference>
<dbReference type="PANTHER" id="PTHR19871:SF14">
    <property type="entry name" value="DUF4062 DOMAIN-CONTAINING PROTEIN"/>
    <property type="match status" value="1"/>
</dbReference>
<dbReference type="Proteomes" id="UP001152320">
    <property type="component" value="Chromosome 4"/>
</dbReference>
<dbReference type="OrthoDB" id="6134417at2759"/>
<keyword evidence="7" id="KW-1185">Reference proteome</keyword>
<dbReference type="SMART" id="SM00320">
    <property type="entry name" value="WD40"/>
    <property type="match status" value="13"/>
</dbReference>
<feature type="domain" description="NWD1/2-like winged helix-turn-helix" evidence="5">
    <location>
        <begin position="586"/>
        <end position="692"/>
    </location>
</feature>
<dbReference type="CDD" id="cd00200">
    <property type="entry name" value="WD40"/>
    <property type="match status" value="2"/>
</dbReference>
<evidence type="ECO:0000259" key="5">
    <source>
        <dbReference type="Pfam" id="PF25469"/>
    </source>
</evidence>
<dbReference type="Pfam" id="PF00400">
    <property type="entry name" value="WD40"/>
    <property type="match status" value="8"/>
</dbReference>
<evidence type="ECO:0000256" key="2">
    <source>
        <dbReference type="ARBA" id="ARBA00022737"/>
    </source>
</evidence>
<dbReference type="InterPro" id="IPR019775">
    <property type="entry name" value="WD40_repeat_CS"/>
</dbReference>
<dbReference type="InterPro" id="IPR011047">
    <property type="entry name" value="Quinoprotein_ADH-like_sf"/>
</dbReference>
<keyword evidence="1 3" id="KW-0853">WD repeat</keyword>
<dbReference type="PROSITE" id="PS50082">
    <property type="entry name" value="WD_REPEATS_2"/>
    <property type="match status" value="6"/>
</dbReference>
<dbReference type="InterPro" id="IPR001680">
    <property type="entry name" value="WD40_rpt"/>
</dbReference>
<dbReference type="Gene3D" id="2.130.10.10">
    <property type="entry name" value="YVTN repeat-like/Quinoprotein amine dehydrogenase"/>
    <property type="match status" value="4"/>
</dbReference>
<dbReference type="InterPro" id="IPR015943">
    <property type="entry name" value="WD40/YVTN_repeat-like_dom_sf"/>
</dbReference>
<dbReference type="SUPFAM" id="SSF52540">
    <property type="entry name" value="P-loop containing nucleoside triphosphate hydrolases"/>
    <property type="match status" value="1"/>
</dbReference>
<feature type="repeat" description="WD" evidence="3">
    <location>
        <begin position="1393"/>
        <end position="1426"/>
    </location>
</feature>
<dbReference type="PROSITE" id="PS00678">
    <property type="entry name" value="WD_REPEATS_1"/>
    <property type="match status" value="2"/>
</dbReference>
<dbReference type="InterPro" id="IPR036322">
    <property type="entry name" value="WD40_repeat_dom_sf"/>
</dbReference>
<keyword evidence="2" id="KW-0677">Repeat</keyword>
<organism evidence="6 7">
    <name type="scientific">Holothuria leucospilota</name>
    <name type="common">Black long sea cucumber</name>
    <name type="synonym">Mertensiothuria leucospilota</name>
    <dbReference type="NCBI Taxonomy" id="206669"/>
    <lineage>
        <taxon>Eukaryota</taxon>
        <taxon>Metazoa</taxon>
        <taxon>Echinodermata</taxon>
        <taxon>Eleutherozoa</taxon>
        <taxon>Echinozoa</taxon>
        <taxon>Holothuroidea</taxon>
        <taxon>Aspidochirotacea</taxon>
        <taxon>Aspidochirotida</taxon>
        <taxon>Holothuriidae</taxon>
        <taxon>Holothuria</taxon>
    </lineage>
</organism>
<feature type="repeat" description="WD" evidence="3">
    <location>
        <begin position="1351"/>
        <end position="1384"/>
    </location>
</feature>
<dbReference type="PANTHER" id="PTHR19871">
    <property type="entry name" value="BETA TRANSDUCIN-RELATED PROTEIN"/>
    <property type="match status" value="1"/>
</dbReference>
<name>A0A9Q1CFF1_HOLLE</name>
<dbReference type="EMBL" id="JAIZAY010000004">
    <property type="protein sequence ID" value="KAJ8043956.1"/>
    <property type="molecule type" value="Genomic_DNA"/>
</dbReference>
<feature type="repeat" description="WD" evidence="3">
    <location>
        <begin position="1497"/>
        <end position="1538"/>
    </location>
</feature>
<feature type="repeat" description="WD" evidence="3">
    <location>
        <begin position="1311"/>
        <end position="1343"/>
    </location>
</feature>
<feature type="repeat" description="WD" evidence="3">
    <location>
        <begin position="1229"/>
        <end position="1270"/>
    </location>
</feature>
<evidence type="ECO:0000256" key="3">
    <source>
        <dbReference type="PROSITE-ProRule" id="PRU00221"/>
    </source>
</evidence>
<sequence length="1642" mass="184932">MVQERNKLLREIHPKLQSYCQSKGLEFDVVDMRWGIHDNATIDHKTIDLCMLEIENCKRLSQGPCFVAFLGNKYGYRPLKATISADVFENLSLLLEEQRNMNDDLRVLRDWYRKDENCVPPQYVLQPITNRIKDYANEENISLRKASENEWNKVSKRLRQILMKAAELATSRKIYSREEMHVFYSSVTEQEILQALDNNPHPEDNCLIFVRNLDDIDTTDALSSKYIDIGTDGNIDTEAQNLLKSLKDDFIPKHVPPECVFKFSVPWTANGINPSILQHAEYLKEVTEKFCNELKRLIDRRWSQRSWRQESSCNKLYEELIHHYSFMEEKCKSFKGREDIFTAVKIQLALNSDQPLVIEGVSGSGKTSVMAMIAKNAKQFVCNNVVCVLRFLGTSSASSSIHEVLLSVCQQICYAYDLEQPNATDAEEFHKLQMLFKSLLVKAPTADRPLLIVLDSLDQLSANNNAHAIKWLPRQTRPHTYVILSMLPDIHDCLCNIKKMFPDPRCYISVGQLSQEVGLTILDGWLEFLGRRVTETQRNFITLAFLKCPQPLYLKIICEQVSHWPSYNGIENVTLPTNVRCALSHFFSELERKYGEVVISHALGYMTASREGLSDREMLDVLSSDDEVLESVFSYWSPPNNRVVRIPSSIWKRLRFDIREFVVEHQSGGRTVVTWYHRQFIEAATERYLKGSSNKSRHKQISDMFLGVYSAGQINPVKLRGELFDKADRQVAPQPLKFGEGVFNLRKLQQLSFHLAQSKDRKRFKTEIIYNFSWLQAKLESCSCLELISDFDLMEHDATHLRNALFMSRYVLEKDATSLAGQLIARLGDLSGEDKLLSLLLSECRKWTYNADKPFLTPLSVFLKPPGGPLITTFGGHPHRVLKVLFSQAHQVMISASLDENGEPLAYFWDMKTYQMIQDVHVPNLQCMRDQEEIVSLDMTPDAENIVFGGQQLVVLNSSNGDVLVQLDCTSSSNKRSFVAIQCCQDGKLLGLRSNSADVLLWEKINGRLIGTFHHPEEVTHVVAIGCHESVTVSVSGTMRWWSLKTMTILNTISAVGYGPTNIISSLKRDLIISSEDNGCLQLWSCECETSCASYVFTSYTRPITTLMAVTESEVAIGYDDGTIKVWDIYSPESVRCARAHKKAITCLSSFCVMGKPNVICLVAGSKDDLVSVWDLKKMTLMNMLDGHSSWISDVTTGQRDDGSMVVISASNDKQAIIWNPASHLEFKRDKHKEQPDCVAVSKNGQRAFSGSSDGTTKCWECLSSKCLHTFKGPSPCCLLLVEDDYLLIGGTATGALIFWDVDKFSTLLEVKAHQKSVVLLELLPGGSQFISGSKDGTLKLWQRGQCLMIFAGHTDGITCASIVPRNDALIAVSGSTNGEVKVWGTNGKCNKTFQHSKGLSQISVSHDGCLVVTGSRGDDIIIWSLLEGDLGSVVSKLKIHEDAIKGLAFSHDDSFIISGSHEGKQQLHQWNYKTMDGHSSMYKQRCCLLTTYHKFLSGHTHAVMCIYITKNDKYLITGSRDCTIKAWNLATGEVIASFFCASQIKHFAVTEIQDGFYRVVAANKTGMIAIFDLCLNKNEVQEKSTVERNTVYESNQTLHTEKISTSISTDVPGSDIDTGTRRATSSLPQGAVWSFKSCELL</sequence>
<reference evidence="6" key="1">
    <citation type="submission" date="2021-10" db="EMBL/GenBank/DDBJ databases">
        <title>Tropical sea cucumber genome reveals ecological adaptation and Cuvierian tubules defense mechanism.</title>
        <authorList>
            <person name="Chen T."/>
        </authorList>
    </citation>
    <scope>NUCLEOTIDE SEQUENCE</scope>
    <source>
        <strain evidence="6">Nanhai2018</strain>
        <tissue evidence="6">Muscle</tissue>
    </source>
</reference>
<accession>A0A9Q1CFF1</accession>
<evidence type="ECO:0000313" key="7">
    <source>
        <dbReference type="Proteomes" id="UP001152320"/>
    </source>
</evidence>
<proteinExistence type="predicted"/>
<dbReference type="SUPFAM" id="SSF50978">
    <property type="entry name" value="WD40 repeat-like"/>
    <property type="match status" value="1"/>
</dbReference>
<dbReference type="Pfam" id="PF25469">
    <property type="entry name" value="WHD_NWD1"/>
    <property type="match status" value="1"/>
</dbReference>
<evidence type="ECO:0000259" key="4">
    <source>
        <dbReference type="Pfam" id="PF05729"/>
    </source>
</evidence>
<comment type="caution">
    <text evidence="6">The sequence shown here is derived from an EMBL/GenBank/DDBJ whole genome shotgun (WGS) entry which is preliminary data.</text>
</comment>
<evidence type="ECO:0000313" key="6">
    <source>
        <dbReference type="EMBL" id="KAJ8043956.1"/>
    </source>
</evidence>
<dbReference type="Pfam" id="PF05729">
    <property type="entry name" value="NACHT"/>
    <property type="match status" value="1"/>
</dbReference>
<protein>
    <submittedName>
        <fullName evidence="6">NACHT domain- and WD repeat-containing protein 1</fullName>
    </submittedName>
</protein>